<dbReference type="Gene3D" id="2.40.30.10">
    <property type="entry name" value="Translation factors"/>
    <property type="match status" value="1"/>
</dbReference>
<dbReference type="Pfam" id="PF00175">
    <property type="entry name" value="NAD_binding_1"/>
    <property type="match status" value="1"/>
</dbReference>
<dbReference type="RefSeq" id="WP_166698270.1">
    <property type="nucleotide sequence ID" value="NZ_JAAQTL010000001.1"/>
</dbReference>
<dbReference type="FunFam" id="3.40.50.80:FF:000010">
    <property type="entry name" value="Flavohemoprotein"/>
    <property type="match status" value="1"/>
</dbReference>
<dbReference type="InterPro" id="IPR001041">
    <property type="entry name" value="2Fe-2S_ferredoxin-type"/>
</dbReference>
<evidence type="ECO:0000256" key="11">
    <source>
        <dbReference type="ARBA" id="ARBA00023004"/>
    </source>
</evidence>
<dbReference type="InterPro" id="IPR036010">
    <property type="entry name" value="2Fe-2S_ferredoxin-like_sf"/>
</dbReference>
<feature type="domain" description="FAD-binding FR-type" evidence="17">
    <location>
        <begin position="228"/>
        <end position="332"/>
    </location>
</feature>
<dbReference type="InterPro" id="IPR005163">
    <property type="entry name" value="Tri_helical_YiiM-like"/>
</dbReference>
<evidence type="ECO:0000256" key="5">
    <source>
        <dbReference type="ARBA" id="ARBA00022617"/>
    </source>
</evidence>
<dbReference type="EMBL" id="JAAQTL010000001">
    <property type="protein sequence ID" value="NID14563.1"/>
    <property type="molecule type" value="Genomic_DNA"/>
</dbReference>
<dbReference type="AlphaFoldDB" id="A0A7X5QSE7"/>
<reference evidence="18 19" key="1">
    <citation type="journal article" date="2006" name="Int. J. Syst. Evol. Microbiol.">
        <title>Dyella yeojuensis sp. nov., isolated from greenhouse soil in Korea.</title>
        <authorList>
            <person name="Kim B.Y."/>
            <person name="Weon H.Y."/>
            <person name="Lee K.H."/>
            <person name="Seok S.J."/>
            <person name="Kwon S.W."/>
            <person name="Go S.J."/>
            <person name="Stackebrandt E."/>
        </authorList>
    </citation>
    <scope>NUCLEOTIDE SEQUENCE [LARGE SCALE GENOMIC DNA]</scope>
    <source>
        <strain evidence="18 19">DSM 17673</strain>
    </source>
</reference>
<keyword evidence="11" id="KW-0408">Iron</keyword>
<keyword evidence="19" id="KW-1185">Reference proteome</keyword>
<dbReference type="SUPFAM" id="SSF54292">
    <property type="entry name" value="2Fe-2S ferredoxin-like"/>
    <property type="match status" value="1"/>
</dbReference>
<evidence type="ECO:0000256" key="13">
    <source>
        <dbReference type="ARBA" id="ARBA00048649"/>
    </source>
</evidence>
<evidence type="ECO:0000256" key="14">
    <source>
        <dbReference type="ARBA" id="ARBA00049433"/>
    </source>
</evidence>
<evidence type="ECO:0000313" key="19">
    <source>
        <dbReference type="Proteomes" id="UP000518878"/>
    </source>
</evidence>
<evidence type="ECO:0000256" key="15">
    <source>
        <dbReference type="SAM" id="MobiDB-lite"/>
    </source>
</evidence>
<keyword evidence="7" id="KW-0479">Metal-binding</keyword>
<comment type="catalytic activity">
    <reaction evidence="13">
        <text>2 nitric oxide + NADH + 2 O2 = 2 nitrate + NAD(+) + H(+)</text>
        <dbReference type="Rhea" id="RHEA:19469"/>
        <dbReference type="ChEBI" id="CHEBI:15378"/>
        <dbReference type="ChEBI" id="CHEBI:15379"/>
        <dbReference type="ChEBI" id="CHEBI:16480"/>
        <dbReference type="ChEBI" id="CHEBI:17632"/>
        <dbReference type="ChEBI" id="CHEBI:57540"/>
        <dbReference type="ChEBI" id="CHEBI:57945"/>
        <dbReference type="EC" id="1.14.12.17"/>
    </reaction>
</comment>
<evidence type="ECO:0000313" key="18">
    <source>
        <dbReference type="EMBL" id="NID14563.1"/>
    </source>
</evidence>
<evidence type="ECO:0000256" key="7">
    <source>
        <dbReference type="ARBA" id="ARBA00022723"/>
    </source>
</evidence>
<dbReference type="InterPro" id="IPR005302">
    <property type="entry name" value="MoCF_Sase_C"/>
</dbReference>
<dbReference type="GO" id="GO:0030151">
    <property type="term" value="F:molybdenum ion binding"/>
    <property type="evidence" value="ECO:0007669"/>
    <property type="project" value="InterPro"/>
</dbReference>
<protein>
    <recommendedName>
        <fullName evidence="4">nitric oxide dioxygenase</fullName>
        <ecNumber evidence="4">1.14.12.17</ecNumber>
    </recommendedName>
</protein>
<keyword evidence="10" id="KW-0560">Oxidoreductase</keyword>
<dbReference type="SUPFAM" id="SSF52343">
    <property type="entry name" value="Ferredoxin reductase-like, C-terminal NADP-linked domain"/>
    <property type="match status" value="1"/>
</dbReference>
<dbReference type="PANTHER" id="PTHR30212">
    <property type="entry name" value="PROTEIN YIIM"/>
    <property type="match status" value="1"/>
</dbReference>
<keyword evidence="9" id="KW-0521">NADP</keyword>
<dbReference type="Gene3D" id="3.10.20.30">
    <property type="match status" value="1"/>
</dbReference>
<dbReference type="PROSITE" id="PS51340">
    <property type="entry name" value="MOSC"/>
    <property type="match status" value="1"/>
</dbReference>
<dbReference type="Pfam" id="PF03475">
    <property type="entry name" value="YiiM_3-alpha"/>
    <property type="match status" value="1"/>
</dbReference>
<dbReference type="Gene3D" id="2.40.33.20">
    <property type="entry name" value="PK beta-barrel domain-like"/>
    <property type="match status" value="1"/>
</dbReference>
<evidence type="ECO:0000256" key="4">
    <source>
        <dbReference type="ARBA" id="ARBA00012229"/>
    </source>
</evidence>
<organism evidence="18 19">
    <name type="scientific">Luteibacter yeojuensis</name>
    <dbReference type="NCBI Taxonomy" id="345309"/>
    <lineage>
        <taxon>Bacteria</taxon>
        <taxon>Pseudomonadati</taxon>
        <taxon>Pseudomonadota</taxon>
        <taxon>Gammaproteobacteria</taxon>
        <taxon>Lysobacterales</taxon>
        <taxon>Rhodanobacteraceae</taxon>
        <taxon>Luteibacter</taxon>
    </lineage>
</organism>
<feature type="region of interest" description="Disordered" evidence="15">
    <location>
        <begin position="473"/>
        <end position="493"/>
    </location>
</feature>
<comment type="catalytic activity">
    <reaction evidence="14">
        <text>2 nitric oxide + NADPH + 2 O2 = 2 nitrate + NADP(+) + H(+)</text>
        <dbReference type="Rhea" id="RHEA:19465"/>
        <dbReference type="ChEBI" id="CHEBI:15378"/>
        <dbReference type="ChEBI" id="CHEBI:15379"/>
        <dbReference type="ChEBI" id="CHEBI:16480"/>
        <dbReference type="ChEBI" id="CHEBI:17632"/>
        <dbReference type="ChEBI" id="CHEBI:57783"/>
        <dbReference type="ChEBI" id="CHEBI:58349"/>
        <dbReference type="EC" id="1.14.12.17"/>
    </reaction>
</comment>
<dbReference type="PROSITE" id="PS51384">
    <property type="entry name" value="FAD_FR"/>
    <property type="match status" value="1"/>
</dbReference>
<dbReference type="Pfam" id="PF00111">
    <property type="entry name" value="Fer2"/>
    <property type="match status" value="1"/>
</dbReference>
<dbReference type="GO" id="GO:0051536">
    <property type="term" value="F:iron-sulfur cluster binding"/>
    <property type="evidence" value="ECO:0007669"/>
    <property type="project" value="InterPro"/>
</dbReference>
<dbReference type="PRINTS" id="PR00409">
    <property type="entry name" value="PHDIOXRDTASE"/>
</dbReference>
<comment type="similarity">
    <text evidence="3">In the C-terminal section; belongs to the flavoprotein pyridine nucleotide cytochrome reductase family.</text>
</comment>
<gene>
    <name evidence="18" type="ORF">HBF32_03675</name>
</gene>
<dbReference type="GO" id="GO:0030170">
    <property type="term" value="F:pyridoxal phosphate binding"/>
    <property type="evidence" value="ECO:0007669"/>
    <property type="project" value="InterPro"/>
</dbReference>
<comment type="caution">
    <text evidence="18">The sequence shown here is derived from an EMBL/GenBank/DDBJ whole genome shotgun (WGS) entry which is preliminary data.</text>
</comment>
<evidence type="ECO:0000256" key="2">
    <source>
        <dbReference type="ARBA" id="ARBA00001974"/>
    </source>
</evidence>
<comment type="cofactor">
    <cofactor evidence="2">
        <name>FAD</name>
        <dbReference type="ChEBI" id="CHEBI:57692"/>
    </cofactor>
</comment>
<sequence>MASVLSVNVGLPRDVEWEGRIVRTGIFKAPVPGRVMVRTLNIDGDGQADKAGHGGPNRAVMVYQIESYRYWEAFLERPPLDYGQFGENLTIEGLPDNEVRIGDRYRIGGALFEVTQPRVTCYRVGIRMNHPQMASLLVAHHRPGFYFRVIEEGEIGAGDTIEKVSQGPEDLTVADVDALLYLPGHSRDALERALRIPALSPGWKQSFAQMLEDEARPKASTQVAPAWNGYRDLVVESVRRESDAVSSFVLVSADGTSLPPPVPGQFLALRVDRGADLPPILRSYSISGYVPGRSYRISVKRAEGEGSRFLHDHVTAGQRMEASAPRGQFALVTDGSPVILASAGIGITPLLSMLRALTAEPAPRAVWWIHCARRGSEDVFAEEVRETVAKLPDARATVFYSRPAEDDRKGRDYDIAGRIDRAQLEGMALPSDGHYYLCGPQPFMRQMLDDLHELGVPGERIHSETFGPEAAITPGTTSGTGRAPHPPAAEGTGPMVTFSRSGLSVRWDPRFGSLLELAEACDVAVRWSCRTGVCHTCQCGLVDGAVAYAPDPLTPPPDGDVLICCSAPRGAVSLDL</sequence>
<keyword evidence="5" id="KW-0349">Heme</keyword>
<dbReference type="InterPro" id="IPR001433">
    <property type="entry name" value="OxRdtase_FAD/NAD-bd"/>
</dbReference>
<dbReference type="InterPro" id="IPR017927">
    <property type="entry name" value="FAD-bd_FR_type"/>
</dbReference>
<dbReference type="PANTHER" id="PTHR30212:SF2">
    <property type="entry name" value="PROTEIN YIIM"/>
    <property type="match status" value="1"/>
</dbReference>
<dbReference type="GO" id="GO:0008941">
    <property type="term" value="F:nitric oxide dioxygenase NAD(P)H activity"/>
    <property type="evidence" value="ECO:0007669"/>
    <property type="project" value="UniProtKB-EC"/>
</dbReference>
<name>A0A7X5QSE7_9GAMM</name>
<dbReference type="InterPro" id="IPR052353">
    <property type="entry name" value="Benzoxazolinone_Detox_Enz"/>
</dbReference>
<dbReference type="Proteomes" id="UP000518878">
    <property type="component" value="Unassembled WGS sequence"/>
</dbReference>
<evidence type="ECO:0000259" key="16">
    <source>
        <dbReference type="PROSITE" id="PS51340"/>
    </source>
</evidence>
<feature type="domain" description="MOSC" evidence="16">
    <location>
        <begin position="29"/>
        <end position="164"/>
    </location>
</feature>
<keyword evidence="12" id="KW-0520">NAD</keyword>
<dbReference type="InterPro" id="IPR017938">
    <property type="entry name" value="Riboflavin_synthase-like_b-brl"/>
</dbReference>
<evidence type="ECO:0000256" key="9">
    <source>
        <dbReference type="ARBA" id="ARBA00022857"/>
    </source>
</evidence>
<evidence type="ECO:0000259" key="17">
    <source>
        <dbReference type="PROSITE" id="PS51384"/>
    </source>
</evidence>
<evidence type="ECO:0000256" key="12">
    <source>
        <dbReference type="ARBA" id="ARBA00023027"/>
    </source>
</evidence>
<proteinExistence type="inferred from homology"/>
<dbReference type="SUPFAM" id="SSF50800">
    <property type="entry name" value="PK beta-barrel domain-like"/>
    <property type="match status" value="1"/>
</dbReference>
<evidence type="ECO:0000256" key="1">
    <source>
        <dbReference type="ARBA" id="ARBA00001970"/>
    </source>
</evidence>
<accession>A0A7X5QSE7</accession>
<keyword evidence="6" id="KW-0285">Flavoprotein</keyword>
<dbReference type="EC" id="1.14.12.17" evidence="4"/>
<dbReference type="Pfam" id="PF03473">
    <property type="entry name" value="MOSC"/>
    <property type="match status" value="1"/>
</dbReference>
<dbReference type="InterPro" id="IPR011037">
    <property type="entry name" value="Pyrv_Knase-like_insert_dom_sf"/>
</dbReference>
<evidence type="ECO:0000256" key="6">
    <source>
        <dbReference type="ARBA" id="ARBA00022630"/>
    </source>
</evidence>
<keyword evidence="8" id="KW-0274">FAD</keyword>
<dbReference type="CDD" id="cd00207">
    <property type="entry name" value="fer2"/>
    <property type="match status" value="1"/>
</dbReference>
<comment type="cofactor">
    <cofactor evidence="1">
        <name>heme b</name>
        <dbReference type="ChEBI" id="CHEBI:60344"/>
    </cofactor>
</comment>
<evidence type="ECO:0000256" key="3">
    <source>
        <dbReference type="ARBA" id="ARBA00006401"/>
    </source>
</evidence>
<dbReference type="InterPro" id="IPR012675">
    <property type="entry name" value="Beta-grasp_dom_sf"/>
</dbReference>
<evidence type="ECO:0000256" key="10">
    <source>
        <dbReference type="ARBA" id="ARBA00023002"/>
    </source>
</evidence>
<evidence type="ECO:0000256" key="8">
    <source>
        <dbReference type="ARBA" id="ARBA00022827"/>
    </source>
</evidence>
<dbReference type="SUPFAM" id="SSF63380">
    <property type="entry name" value="Riboflavin synthase domain-like"/>
    <property type="match status" value="1"/>
</dbReference>
<dbReference type="InterPro" id="IPR039261">
    <property type="entry name" value="FNR_nucleotide-bd"/>
</dbReference>
<dbReference type="CDD" id="cd06184">
    <property type="entry name" value="flavohem_like_fad_nad_binding"/>
    <property type="match status" value="1"/>
</dbReference>
<dbReference type="Gene3D" id="3.40.50.80">
    <property type="entry name" value="Nucleotide-binding domain of ferredoxin-NADP reductase (FNR) module"/>
    <property type="match status" value="1"/>
</dbReference>